<keyword evidence="1" id="KW-0732">Signal</keyword>
<dbReference type="RefSeq" id="WP_244615540.1">
    <property type="nucleotide sequence ID" value="NZ_CP117269.1"/>
</dbReference>
<reference evidence="2" key="2">
    <citation type="journal article" date="2023" name="MicrobiologyOpen">
        <title>Genomics of the tumorigenes clade of the family Rhizobiaceae and description of Rhizobium rhododendri sp. nov.</title>
        <authorList>
            <person name="Kuzmanovic N."/>
            <person name="diCenzo G.C."/>
            <person name="Bunk B."/>
            <person name="Sproeer C."/>
            <person name="Fruehling A."/>
            <person name="Neumann-Schaal M."/>
            <person name="Overmann J."/>
            <person name="Smalla K."/>
        </authorList>
    </citation>
    <scope>NUCLEOTIDE SEQUENCE</scope>
    <source>
        <strain evidence="2">Rho-6.2</strain>
        <plasmid evidence="2">pTi6.2</plasmid>
    </source>
</reference>
<evidence type="ECO:0008006" key="4">
    <source>
        <dbReference type="Google" id="ProtNLM"/>
    </source>
</evidence>
<dbReference type="EMBL" id="CP117269">
    <property type="protein sequence ID" value="WFS26255.1"/>
    <property type="molecule type" value="Genomic_DNA"/>
</dbReference>
<dbReference type="Gene3D" id="3.20.20.150">
    <property type="entry name" value="Divalent-metal-dependent TIM barrel enzymes"/>
    <property type="match status" value="1"/>
</dbReference>
<gene>
    <name evidence="2" type="ORF">PR018_26700</name>
</gene>
<accession>A0ABY8ITP3</accession>
<geneLocation type="plasmid" evidence="2 3">
    <name>pTi6.2</name>
</geneLocation>
<evidence type="ECO:0000313" key="2">
    <source>
        <dbReference type="EMBL" id="WFS26255.1"/>
    </source>
</evidence>
<evidence type="ECO:0000256" key="1">
    <source>
        <dbReference type="SAM" id="SignalP"/>
    </source>
</evidence>
<keyword evidence="3" id="KW-1185">Reference proteome</keyword>
<dbReference type="InterPro" id="IPR036237">
    <property type="entry name" value="Xyl_isomerase-like_sf"/>
</dbReference>
<dbReference type="SUPFAM" id="SSF51658">
    <property type="entry name" value="Xylose isomerase-like"/>
    <property type="match status" value="1"/>
</dbReference>
<evidence type="ECO:0000313" key="3">
    <source>
        <dbReference type="Proteomes" id="UP000318939"/>
    </source>
</evidence>
<protein>
    <recommendedName>
        <fullName evidence="4">Sugar phosphate isomerase/epimerase</fullName>
    </recommendedName>
</protein>
<dbReference type="Proteomes" id="UP000318939">
    <property type="component" value="Plasmid pTi6.2"/>
</dbReference>
<reference evidence="2" key="1">
    <citation type="journal article" date="2019" name="Phytopathology">
        <title>A Novel Group of Rhizobium tumorigenes-Like Agrobacteria Associated with Crown Gall Disease of Rhododendron and Blueberry.</title>
        <authorList>
            <person name="Kuzmanovic N."/>
            <person name="Behrens P."/>
            <person name="Idczak E."/>
            <person name="Wagner S."/>
            <person name="Gotz M."/>
            <person name="Sproer C."/>
            <person name="Bunk B."/>
            <person name="Overmann J."/>
            <person name="Smalla K."/>
        </authorList>
    </citation>
    <scope>NUCLEOTIDE SEQUENCE</scope>
    <source>
        <strain evidence="2">Rho-6.2</strain>
    </source>
</reference>
<keyword evidence="2" id="KW-0614">Plasmid</keyword>
<proteinExistence type="predicted"/>
<organism evidence="2 3">
    <name type="scientific">Rhizobium rhododendri</name>
    <dbReference type="NCBI Taxonomy" id="2506430"/>
    <lineage>
        <taxon>Bacteria</taxon>
        <taxon>Pseudomonadati</taxon>
        <taxon>Pseudomonadota</taxon>
        <taxon>Alphaproteobacteria</taxon>
        <taxon>Hyphomicrobiales</taxon>
        <taxon>Rhizobiaceae</taxon>
        <taxon>Rhizobium/Agrobacterium group</taxon>
        <taxon>Rhizobium</taxon>
    </lineage>
</organism>
<feature type="chain" id="PRO_5046448199" description="Sugar phosphate isomerase/epimerase" evidence="1">
    <location>
        <begin position="28"/>
        <end position="168"/>
    </location>
</feature>
<name>A0ABY8ITP3_9HYPH</name>
<feature type="signal peptide" evidence="1">
    <location>
        <begin position="1"/>
        <end position="27"/>
    </location>
</feature>
<sequence>MTISRRSMPAAVALLALSFAGMQTASAQDAAKPLPVAAQMYTLRDAGSVDEQFAILNRAGVSNVETVDMQKLSSDELKALLDKHKIKVISSHVPIVRMRSELDKVIAEQMAVGNTVITMPYLMPDQRPTDAKGWQALGKELGGYADKIAAQGMSMAYHNHDFELAEFA</sequence>